<accession>A0A6C0JAF4</accession>
<keyword evidence="1" id="KW-0472">Membrane</keyword>
<reference evidence="2" key="1">
    <citation type="journal article" date="2020" name="Nature">
        <title>Giant virus diversity and host interactions through global metagenomics.</title>
        <authorList>
            <person name="Schulz F."/>
            <person name="Roux S."/>
            <person name="Paez-Espino D."/>
            <person name="Jungbluth S."/>
            <person name="Walsh D.A."/>
            <person name="Denef V.J."/>
            <person name="McMahon K.D."/>
            <person name="Konstantinidis K.T."/>
            <person name="Eloe-Fadrosh E.A."/>
            <person name="Kyrpides N.C."/>
            <person name="Woyke T."/>
        </authorList>
    </citation>
    <scope>NUCLEOTIDE SEQUENCE</scope>
    <source>
        <strain evidence="2">GVMAG-M-3300025880-75</strain>
    </source>
</reference>
<keyword evidence="1" id="KW-0812">Transmembrane</keyword>
<feature type="transmembrane region" description="Helical" evidence="1">
    <location>
        <begin position="147"/>
        <end position="167"/>
    </location>
</feature>
<protein>
    <recommendedName>
        <fullName evidence="3">Phosphatidic acid phosphatase type 2/haloperoxidase domain-containing protein</fullName>
    </recommendedName>
</protein>
<name>A0A6C0JAF4_9ZZZZ</name>
<feature type="transmembrane region" description="Helical" evidence="1">
    <location>
        <begin position="112"/>
        <end position="135"/>
    </location>
</feature>
<dbReference type="AlphaFoldDB" id="A0A6C0JAF4"/>
<sequence length="225" mass="24797">MALSLDIVNVLQFYTFLSPIFISVFLLFQSAMKGDLKGIVWIIGSFVAWGVGMIFKSMFNKQDDAREGSGKRRLFDRPDMAGSDSMRVMAGSTKSNVPDYCKVFRGPFSSDIIELTSIPSLNALFHAFTVSYIAMGVGSNSVPPPEGIIFLIVIGILAIINCIFRVVHSCDTYLDVFVGAVLGTGLGVAWFFAINTVNPTWTYYGEEDVKGKCVLGKQKFRCTYD</sequence>
<feature type="transmembrane region" description="Helical" evidence="1">
    <location>
        <begin position="12"/>
        <end position="32"/>
    </location>
</feature>
<evidence type="ECO:0008006" key="3">
    <source>
        <dbReference type="Google" id="ProtNLM"/>
    </source>
</evidence>
<feature type="transmembrane region" description="Helical" evidence="1">
    <location>
        <begin position="38"/>
        <end position="59"/>
    </location>
</feature>
<organism evidence="2">
    <name type="scientific">viral metagenome</name>
    <dbReference type="NCBI Taxonomy" id="1070528"/>
    <lineage>
        <taxon>unclassified sequences</taxon>
        <taxon>metagenomes</taxon>
        <taxon>organismal metagenomes</taxon>
    </lineage>
</organism>
<evidence type="ECO:0000313" key="2">
    <source>
        <dbReference type="EMBL" id="QHU02273.1"/>
    </source>
</evidence>
<proteinExistence type="predicted"/>
<dbReference type="EMBL" id="MN740355">
    <property type="protein sequence ID" value="QHU02273.1"/>
    <property type="molecule type" value="Genomic_DNA"/>
</dbReference>
<feature type="transmembrane region" description="Helical" evidence="1">
    <location>
        <begin position="174"/>
        <end position="194"/>
    </location>
</feature>
<keyword evidence="1" id="KW-1133">Transmembrane helix</keyword>
<evidence type="ECO:0000256" key="1">
    <source>
        <dbReference type="SAM" id="Phobius"/>
    </source>
</evidence>